<evidence type="ECO:0000256" key="1">
    <source>
        <dbReference type="ARBA" id="ARBA00022448"/>
    </source>
</evidence>
<reference evidence="9" key="1">
    <citation type="submission" date="2014-07" db="EMBL/GenBank/DDBJ databases">
        <authorList>
            <person name="Hornung V.Bastian."/>
        </authorList>
    </citation>
    <scope>NUCLEOTIDE SEQUENCE</scope>
    <source>
        <strain evidence="9">PCE-S</strain>
    </source>
</reference>
<dbReference type="Pfam" id="PF12838">
    <property type="entry name" value="Fer4_7"/>
    <property type="match status" value="1"/>
</dbReference>
<keyword evidence="6" id="KW-0408">Iron</keyword>
<dbReference type="PANTHER" id="PTHR43687:SF6">
    <property type="entry name" value="L-ASPARTATE SEMIALDEHYDE SULFURTRANSFERASE IRON-SULFUR SUBUNIT"/>
    <property type="match status" value="1"/>
</dbReference>
<evidence type="ECO:0000313" key="9">
    <source>
        <dbReference type="EMBL" id="CDX00899.1"/>
    </source>
</evidence>
<dbReference type="PATRIC" id="fig|49338.4.peg.1095"/>
<organism evidence="9">
    <name type="scientific">Desulfitobacterium hafniense</name>
    <name type="common">Desulfitobacterium frappieri</name>
    <dbReference type="NCBI Taxonomy" id="49338"/>
    <lineage>
        <taxon>Bacteria</taxon>
        <taxon>Bacillati</taxon>
        <taxon>Bacillota</taxon>
        <taxon>Clostridia</taxon>
        <taxon>Eubacteriales</taxon>
        <taxon>Desulfitobacteriaceae</taxon>
        <taxon>Desulfitobacterium</taxon>
    </lineage>
</organism>
<dbReference type="InterPro" id="IPR017900">
    <property type="entry name" value="4Fe4S_Fe_S_CS"/>
</dbReference>
<evidence type="ECO:0000256" key="2">
    <source>
        <dbReference type="ARBA" id="ARBA00022485"/>
    </source>
</evidence>
<evidence type="ECO:0000256" key="7">
    <source>
        <dbReference type="ARBA" id="ARBA00023014"/>
    </source>
</evidence>
<evidence type="ECO:0000259" key="8">
    <source>
        <dbReference type="PROSITE" id="PS51379"/>
    </source>
</evidence>
<dbReference type="PROSITE" id="PS00198">
    <property type="entry name" value="4FE4S_FER_1"/>
    <property type="match status" value="2"/>
</dbReference>
<dbReference type="PROSITE" id="PS51379">
    <property type="entry name" value="4FE4S_FER_2"/>
    <property type="match status" value="2"/>
</dbReference>
<dbReference type="GO" id="GO:0046872">
    <property type="term" value="F:metal ion binding"/>
    <property type="evidence" value="ECO:0007669"/>
    <property type="project" value="UniProtKB-KW"/>
</dbReference>
<dbReference type="RefSeq" id="WP_015943819.1">
    <property type="nucleotide sequence ID" value="NZ_JAYFNZ010000059.1"/>
</dbReference>
<dbReference type="InterPro" id="IPR050572">
    <property type="entry name" value="Fe-S_Ferredoxin"/>
</dbReference>
<keyword evidence="7" id="KW-0411">Iron-sulfur</keyword>
<evidence type="ECO:0000256" key="3">
    <source>
        <dbReference type="ARBA" id="ARBA00022723"/>
    </source>
</evidence>
<feature type="domain" description="4Fe-4S ferredoxin-type" evidence="8">
    <location>
        <begin position="33"/>
        <end position="63"/>
    </location>
</feature>
<dbReference type="AlphaFoldDB" id="A0A098AWA0"/>
<dbReference type="PANTHER" id="PTHR43687">
    <property type="entry name" value="ADENYLYLSULFATE REDUCTASE, BETA SUBUNIT"/>
    <property type="match status" value="1"/>
</dbReference>
<keyword evidence="2" id="KW-0004">4Fe-4S</keyword>
<gene>
    <name evidence="9" type="ORF">DPCES_1012</name>
</gene>
<accession>A0A098AWA0</accession>
<dbReference type="EMBL" id="LK996017">
    <property type="protein sequence ID" value="CDX00899.1"/>
    <property type="molecule type" value="Genomic_DNA"/>
</dbReference>
<evidence type="ECO:0000256" key="4">
    <source>
        <dbReference type="ARBA" id="ARBA00022737"/>
    </source>
</evidence>
<sequence>MQPVKIDYIRCNGCGLCEKNCPGDLIFMDERTKMPVVRYPEECWLCGACRMDCPKDCIKIVFPLVAL</sequence>
<keyword evidence="1" id="KW-0813">Transport</keyword>
<feature type="domain" description="4Fe-4S ferredoxin-type" evidence="8">
    <location>
        <begin position="2"/>
        <end position="31"/>
    </location>
</feature>
<keyword evidence="3" id="KW-0479">Metal-binding</keyword>
<dbReference type="InterPro" id="IPR017896">
    <property type="entry name" value="4Fe4S_Fe-S-bd"/>
</dbReference>
<proteinExistence type="predicted"/>
<evidence type="ECO:0000256" key="6">
    <source>
        <dbReference type="ARBA" id="ARBA00023004"/>
    </source>
</evidence>
<keyword evidence="5" id="KW-0249">Electron transport</keyword>
<name>A0A098AWA0_DESHA</name>
<keyword evidence="4" id="KW-0677">Repeat</keyword>
<dbReference type="Gene3D" id="3.30.70.20">
    <property type="match status" value="1"/>
</dbReference>
<dbReference type="GO" id="GO:0051539">
    <property type="term" value="F:4 iron, 4 sulfur cluster binding"/>
    <property type="evidence" value="ECO:0007669"/>
    <property type="project" value="UniProtKB-KW"/>
</dbReference>
<evidence type="ECO:0000256" key="5">
    <source>
        <dbReference type="ARBA" id="ARBA00022982"/>
    </source>
</evidence>
<protein>
    <submittedName>
        <fullName evidence="9">4Fe-4S binding domain protein</fullName>
    </submittedName>
</protein>
<dbReference type="SUPFAM" id="SSF54862">
    <property type="entry name" value="4Fe-4S ferredoxins"/>
    <property type="match status" value="1"/>
</dbReference>